<dbReference type="NCBIfam" id="NF003405">
    <property type="entry name" value="PRK04758.1"/>
    <property type="match status" value="1"/>
</dbReference>
<dbReference type="STRING" id="1384056.N787_08790"/>
<dbReference type="PANTHER" id="PTHR37528:SF1">
    <property type="entry name" value="UPF0149 PROTEIN YGFB"/>
    <property type="match status" value="1"/>
</dbReference>
<dbReference type="Proteomes" id="UP000029393">
    <property type="component" value="Unassembled WGS sequence"/>
</dbReference>
<dbReference type="AlphaFoldDB" id="A0A091B9B8"/>
<accession>A0A091B9B8</accession>
<evidence type="ECO:0000313" key="2">
    <source>
        <dbReference type="EMBL" id="KFN47414.1"/>
    </source>
</evidence>
<dbReference type="OrthoDB" id="9783391at2"/>
<evidence type="ECO:0000313" key="3">
    <source>
        <dbReference type="Proteomes" id="UP000029393"/>
    </source>
</evidence>
<keyword evidence="3" id="KW-1185">Reference proteome</keyword>
<dbReference type="PANTHER" id="PTHR37528">
    <property type="entry name" value="UPF0149 PROTEIN YGFB"/>
    <property type="match status" value="1"/>
</dbReference>
<dbReference type="Gene3D" id="1.20.120.740">
    <property type="entry name" value="YgfB uncharacterised protein family UPF0149, PF03695"/>
    <property type="match status" value="1"/>
</dbReference>
<dbReference type="eggNOG" id="COG3079">
    <property type="taxonomic scope" value="Bacteria"/>
</dbReference>
<evidence type="ECO:0000256" key="1">
    <source>
        <dbReference type="ARBA" id="ARBA00038308"/>
    </source>
</evidence>
<dbReference type="RefSeq" id="WP_034210751.1">
    <property type="nucleotide sequence ID" value="NZ_AVCK01000010.1"/>
</dbReference>
<name>A0A091B9B8_9GAMM</name>
<dbReference type="PATRIC" id="fig|1384056.3.peg.615"/>
<sequence>MPDAQLPDHAELVAELQGLEAGLEPCELHGSLCGYLSGGGKHDRRTWFAQVMADPLLSAPEADGALDRLYSASTQQLESPDFEFELLLPAEGHPVSERGDGLVAWCRGFLGGFGLAAGAKPPLSDESEEALGDIARIAASDLSYEDPEADAAALEEVSEFIRVAVMLLHSDCVLGPRHRRKLN</sequence>
<dbReference type="GO" id="GO:0005829">
    <property type="term" value="C:cytosol"/>
    <property type="evidence" value="ECO:0007669"/>
    <property type="project" value="TreeGrafter"/>
</dbReference>
<dbReference type="InterPro" id="IPR011978">
    <property type="entry name" value="YgfB-like"/>
</dbReference>
<dbReference type="SUPFAM" id="SSF101327">
    <property type="entry name" value="YgfB-like"/>
    <property type="match status" value="1"/>
</dbReference>
<gene>
    <name evidence="2" type="ORF">N787_08790</name>
</gene>
<comment type="similarity">
    <text evidence="1">Belongs to the UPF0149 family.</text>
</comment>
<evidence type="ECO:0008006" key="4">
    <source>
        <dbReference type="Google" id="ProtNLM"/>
    </source>
</evidence>
<proteinExistence type="inferred from homology"/>
<dbReference type="InterPro" id="IPR036255">
    <property type="entry name" value="YgfB-like_sf"/>
</dbReference>
<dbReference type="Pfam" id="PF03695">
    <property type="entry name" value="UPF0149"/>
    <property type="match status" value="1"/>
</dbReference>
<organism evidence="2 3">
    <name type="scientific">Arenimonas metalli CF5-1</name>
    <dbReference type="NCBI Taxonomy" id="1384056"/>
    <lineage>
        <taxon>Bacteria</taxon>
        <taxon>Pseudomonadati</taxon>
        <taxon>Pseudomonadota</taxon>
        <taxon>Gammaproteobacteria</taxon>
        <taxon>Lysobacterales</taxon>
        <taxon>Lysobacteraceae</taxon>
        <taxon>Arenimonas</taxon>
    </lineage>
</organism>
<reference evidence="2 3" key="1">
    <citation type="submission" date="2013-09" db="EMBL/GenBank/DDBJ databases">
        <title>Genome sequencing of Arenimonas metalli.</title>
        <authorList>
            <person name="Chen F."/>
            <person name="Wang G."/>
        </authorList>
    </citation>
    <scope>NUCLEOTIDE SEQUENCE [LARGE SCALE GENOMIC DNA]</scope>
    <source>
        <strain evidence="2 3">CF5-1</strain>
    </source>
</reference>
<comment type="caution">
    <text evidence="2">The sequence shown here is derived from an EMBL/GenBank/DDBJ whole genome shotgun (WGS) entry which is preliminary data.</text>
</comment>
<protein>
    <recommendedName>
        <fullName evidence="4">YecA family protein</fullName>
    </recommendedName>
</protein>
<dbReference type="EMBL" id="AVCK01000010">
    <property type="protein sequence ID" value="KFN47414.1"/>
    <property type="molecule type" value="Genomic_DNA"/>
</dbReference>